<organism evidence="7 8">
    <name type="scientific">Ralstonia thomasii</name>
    <dbReference type="NCBI Taxonomy" id="3058596"/>
    <lineage>
        <taxon>Bacteria</taxon>
        <taxon>Pseudomonadati</taxon>
        <taxon>Pseudomonadota</taxon>
        <taxon>Betaproteobacteria</taxon>
        <taxon>Burkholderiales</taxon>
        <taxon>Burkholderiaceae</taxon>
        <taxon>Ralstonia</taxon>
    </lineage>
</organism>
<evidence type="ECO:0000256" key="1">
    <source>
        <dbReference type="ARBA" id="ARBA00006914"/>
    </source>
</evidence>
<evidence type="ECO:0000256" key="4">
    <source>
        <dbReference type="RuleBase" id="RU003651"/>
    </source>
</evidence>
<dbReference type="InterPro" id="IPR027417">
    <property type="entry name" value="P-loop_NTPase"/>
</dbReference>
<comment type="caution">
    <text evidence="7">The sequence shown here is derived from an EMBL/GenBank/DDBJ whole genome shotgun (WGS) entry which is preliminary data.</text>
</comment>
<gene>
    <name evidence="7" type="primary">ftsH_1</name>
    <name evidence="7" type="ORF">R77560_00935</name>
</gene>
<evidence type="ECO:0000256" key="3">
    <source>
        <dbReference type="ARBA" id="ARBA00022840"/>
    </source>
</evidence>
<proteinExistence type="inferred from homology"/>
<dbReference type="RefSeq" id="WP_024542032.1">
    <property type="nucleotide sequence ID" value="NZ_CATZAZ010000002.1"/>
</dbReference>
<evidence type="ECO:0000259" key="6">
    <source>
        <dbReference type="SMART" id="SM00382"/>
    </source>
</evidence>
<dbReference type="EC" id="3.4.24.-" evidence="7"/>
<feature type="coiled-coil region" evidence="5">
    <location>
        <begin position="28"/>
        <end position="55"/>
    </location>
</feature>
<keyword evidence="7" id="KW-0482">Metalloprotease</keyword>
<dbReference type="PROSITE" id="PS00674">
    <property type="entry name" value="AAA"/>
    <property type="match status" value="1"/>
</dbReference>
<dbReference type="EMBL" id="CATZAZ010000002">
    <property type="protein sequence ID" value="CAJ0782689.1"/>
    <property type="molecule type" value="Genomic_DNA"/>
</dbReference>
<accession>A0AAD2F2I6</accession>
<keyword evidence="7" id="KW-0378">Hydrolase</keyword>
<feature type="domain" description="AAA+ ATPase" evidence="6">
    <location>
        <begin position="115"/>
        <end position="247"/>
    </location>
</feature>
<dbReference type="CDD" id="cd19481">
    <property type="entry name" value="RecA-like_protease"/>
    <property type="match status" value="1"/>
</dbReference>
<evidence type="ECO:0000256" key="2">
    <source>
        <dbReference type="ARBA" id="ARBA00022741"/>
    </source>
</evidence>
<sequence>MPRADLIVNLVRAGSQGDQGLFRSTVEAIAAEERAKHHNNLADRLEENLRAANARPKAAEVVRSFDGGHGGLLYEIEPRRTLSSVLLPSDVLKATSELIEEQQRRDILRSYGLEPRHRVLLSGPPGNGKTTLAEAIAQELMVPLFVVRYEAVVGSFLGETSGRLKRLFDFARTHQCVLFFDEFDTLGKERGDTHETGEIKRVVSSLLLQIDALPSHVVVVTATNHAELLDRAVWRRFQLRLNLPGPTLEQRTAWFDRFQERLGSSLGMSPRTLATKLKVNSFSDLEQFCEDVHRRYVLMLPNSDIHAVISDRLEQWKNRVSSDA</sequence>
<dbReference type="SMART" id="SM00382">
    <property type="entry name" value="AAA"/>
    <property type="match status" value="1"/>
</dbReference>
<dbReference type="PANTHER" id="PTHR23073">
    <property type="entry name" value="26S PROTEASOME REGULATORY SUBUNIT"/>
    <property type="match status" value="1"/>
</dbReference>
<dbReference type="GO" id="GO:0005524">
    <property type="term" value="F:ATP binding"/>
    <property type="evidence" value="ECO:0007669"/>
    <property type="project" value="UniProtKB-KW"/>
</dbReference>
<keyword evidence="7" id="KW-0645">Protease</keyword>
<evidence type="ECO:0000313" key="7">
    <source>
        <dbReference type="EMBL" id="CAJ0782689.1"/>
    </source>
</evidence>
<dbReference type="AlphaFoldDB" id="A0AAD2F2I6"/>
<dbReference type="GO" id="GO:0016887">
    <property type="term" value="F:ATP hydrolysis activity"/>
    <property type="evidence" value="ECO:0007669"/>
    <property type="project" value="InterPro"/>
</dbReference>
<dbReference type="Gene3D" id="3.40.50.300">
    <property type="entry name" value="P-loop containing nucleotide triphosphate hydrolases"/>
    <property type="match status" value="1"/>
</dbReference>
<keyword evidence="3 4" id="KW-0067">ATP-binding</keyword>
<evidence type="ECO:0000313" key="8">
    <source>
        <dbReference type="Proteomes" id="UP001189756"/>
    </source>
</evidence>
<dbReference type="InterPro" id="IPR003959">
    <property type="entry name" value="ATPase_AAA_core"/>
</dbReference>
<dbReference type="Proteomes" id="UP001189756">
    <property type="component" value="Unassembled WGS sequence"/>
</dbReference>
<dbReference type="InterPro" id="IPR003960">
    <property type="entry name" value="ATPase_AAA_CS"/>
</dbReference>
<comment type="similarity">
    <text evidence="1 4">Belongs to the AAA ATPase family.</text>
</comment>
<dbReference type="GO" id="GO:0008237">
    <property type="term" value="F:metallopeptidase activity"/>
    <property type="evidence" value="ECO:0007669"/>
    <property type="project" value="UniProtKB-KW"/>
</dbReference>
<dbReference type="InterPro" id="IPR050221">
    <property type="entry name" value="26S_Proteasome_ATPase"/>
</dbReference>
<name>A0AAD2F2I6_9RALS</name>
<protein>
    <submittedName>
        <fullName evidence="7">ATP-dependent zinc metalloprotease FtsH</fullName>
        <ecNumber evidence="7">3.4.24.-</ecNumber>
    </submittedName>
</protein>
<dbReference type="SUPFAM" id="SSF52540">
    <property type="entry name" value="P-loop containing nucleoside triphosphate hydrolases"/>
    <property type="match status" value="1"/>
</dbReference>
<keyword evidence="5" id="KW-0175">Coiled coil</keyword>
<dbReference type="InterPro" id="IPR003593">
    <property type="entry name" value="AAA+_ATPase"/>
</dbReference>
<dbReference type="Pfam" id="PF00004">
    <property type="entry name" value="AAA"/>
    <property type="match status" value="1"/>
</dbReference>
<evidence type="ECO:0000256" key="5">
    <source>
        <dbReference type="SAM" id="Coils"/>
    </source>
</evidence>
<keyword evidence="2 4" id="KW-0547">Nucleotide-binding</keyword>
<reference evidence="7" key="1">
    <citation type="submission" date="2023-07" db="EMBL/GenBank/DDBJ databases">
        <authorList>
            <person name="Peeters C."/>
        </authorList>
    </citation>
    <scope>NUCLEOTIDE SEQUENCE</scope>
    <source>
        <strain evidence="7">R-77560</strain>
    </source>
</reference>